<reference evidence="2 3" key="1">
    <citation type="submission" date="2019-09" db="EMBL/GenBank/DDBJ databases">
        <authorList>
            <person name="Ou C."/>
        </authorList>
    </citation>
    <scope>NUCLEOTIDE SEQUENCE [LARGE SCALE GENOMIC DNA]</scope>
    <source>
        <strain evidence="2">S2</strain>
        <tissue evidence="2">Leaf</tissue>
    </source>
</reference>
<dbReference type="InterPro" id="IPR036770">
    <property type="entry name" value="Ankyrin_rpt-contain_sf"/>
</dbReference>
<dbReference type="InterPro" id="IPR002110">
    <property type="entry name" value="Ankyrin_rpt"/>
</dbReference>
<sequence>MKVVLREAEKLNLNNAGFLAQKRLAHGLRLNHPKAAALIATQILEFVRNGDKSVVELMDIGRQLLGRYKCSSKGGTVGDIGGAFQRRCISAGMRGGSCGVDADATDRALLQSSKPFLHTNVYCNVLISAIVSQQISVARLLLQFRVGAGLAVAYSVTWCAVEHFEATSVILHMLWQHHSPNIPDFGRTLIHQAILCNNERAVEVLLNCSADVEVPIKTTNSETDCPVHMSASAIAESARWALGFQQAVVEVIHSGEIAQSSDASIFSRLMFVTQANNVEALKKLIEGSDVDLNEQDEKGCSAAMIAAAIKLLIDAGADINLQTWSDSNGTIRYKSQR</sequence>
<dbReference type="PANTHER" id="PTHR43440:SF1">
    <property type="entry name" value="UREASE"/>
    <property type="match status" value="1"/>
</dbReference>
<dbReference type="SMART" id="SM00248">
    <property type="entry name" value="ANK"/>
    <property type="match status" value="4"/>
</dbReference>
<evidence type="ECO:0000256" key="1">
    <source>
        <dbReference type="ARBA" id="ARBA00022801"/>
    </source>
</evidence>
<dbReference type="Pfam" id="PF13606">
    <property type="entry name" value="Ank_3"/>
    <property type="match status" value="1"/>
</dbReference>
<accession>A0A5N5HH77</accession>
<keyword evidence="1" id="KW-0378">Hydrolase</keyword>
<dbReference type="SUPFAM" id="SSF48403">
    <property type="entry name" value="Ankyrin repeat"/>
    <property type="match status" value="1"/>
</dbReference>
<keyword evidence="3" id="KW-1185">Reference proteome</keyword>
<dbReference type="Gene3D" id="3.30.280.10">
    <property type="entry name" value="Urease, gamma-like subunit"/>
    <property type="match status" value="1"/>
</dbReference>
<dbReference type="Proteomes" id="UP000327157">
    <property type="component" value="Chromosome 16"/>
</dbReference>
<dbReference type="AlphaFoldDB" id="A0A5N5HH77"/>
<reference evidence="3" key="2">
    <citation type="submission" date="2019-10" db="EMBL/GenBank/DDBJ databases">
        <title>A de novo genome assembly of a pear dwarfing rootstock.</title>
        <authorList>
            <person name="Wang F."/>
            <person name="Wang J."/>
            <person name="Li S."/>
            <person name="Zhang Y."/>
            <person name="Fang M."/>
            <person name="Ma L."/>
            <person name="Zhao Y."/>
            <person name="Jiang S."/>
        </authorList>
    </citation>
    <scope>NUCLEOTIDE SEQUENCE [LARGE SCALE GENOMIC DNA]</scope>
</reference>
<dbReference type="PANTHER" id="PTHR43440">
    <property type="entry name" value="UREASE"/>
    <property type="match status" value="1"/>
</dbReference>
<proteinExistence type="predicted"/>
<dbReference type="InterPro" id="IPR002026">
    <property type="entry name" value="Urease_gamma/gamma-beta_su"/>
</dbReference>
<dbReference type="Pfam" id="PF00547">
    <property type="entry name" value="Urease_gamma"/>
    <property type="match status" value="1"/>
</dbReference>
<comment type="caution">
    <text evidence="2">The sequence shown here is derived from an EMBL/GenBank/DDBJ whole genome shotgun (WGS) entry which is preliminary data.</text>
</comment>
<dbReference type="SUPFAM" id="SSF54111">
    <property type="entry name" value="Urease, gamma-subunit"/>
    <property type="match status" value="1"/>
</dbReference>
<dbReference type="GO" id="GO:0016151">
    <property type="term" value="F:nickel cation binding"/>
    <property type="evidence" value="ECO:0007669"/>
    <property type="project" value="InterPro"/>
</dbReference>
<dbReference type="Gene3D" id="1.25.40.20">
    <property type="entry name" value="Ankyrin repeat-containing domain"/>
    <property type="match status" value="1"/>
</dbReference>
<gene>
    <name evidence="2" type="ORF">D8674_016490</name>
</gene>
<dbReference type="GO" id="GO:0016787">
    <property type="term" value="F:hydrolase activity"/>
    <property type="evidence" value="ECO:0007669"/>
    <property type="project" value="UniProtKB-KW"/>
</dbReference>
<dbReference type="InterPro" id="IPR050112">
    <property type="entry name" value="Urease_alpha_subunit"/>
</dbReference>
<reference evidence="2 3" key="3">
    <citation type="submission" date="2019-11" db="EMBL/GenBank/DDBJ databases">
        <title>A de novo genome assembly of a pear dwarfing rootstock.</title>
        <authorList>
            <person name="Wang F."/>
            <person name="Wang J."/>
            <person name="Li S."/>
            <person name="Zhang Y."/>
            <person name="Fang M."/>
            <person name="Ma L."/>
            <person name="Zhao Y."/>
            <person name="Jiang S."/>
        </authorList>
    </citation>
    <scope>NUCLEOTIDE SEQUENCE [LARGE SCALE GENOMIC DNA]</scope>
    <source>
        <strain evidence="2">S2</strain>
        <tissue evidence="2">Leaf</tissue>
    </source>
</reference>
<dbReference type="OrthoDB" id="1708534at2759"/>
<protein>
    <submittedName>
        <fullName evidence="2">Serine/threonine-protein phosphatase 6 regulatory ankyrin repeat subunit B-like</fullName>
    </submittedName>
</protein>
<dbReference type="GO" id="GO:0043419">
    <property type="term" value="P:urea catabolic process"/>
    <property type="evidence" value="ECO:0007669"/>
    <property type="project" value="InterPro"/>
</dbReference>
<name>A0A5N5HH77_9ROSA</name>
<organism evidence="2 3">
    <name type="scientific">Pyrus ussuriensis x Pyrus communis</name>
    <dbReference type="NCBI Taxonomy" id="2448454"/>
    <lineage>
        <taxon>Eukaryota</taxon>
        <taxon>Viridiplantae</taxon>
        <taxon>Streptophyta</taxon>
        <taxon>Embryophyta</taxon>
        <taxon>Tracheophyta</taxon>
        <taxon>Spermatophyta</taxon>
        <taxon>Magnoliopsida</taxon>
        <taxon>eudicotyledons</taxon>
        <taxon>Gunneridae</taxon>
        <taxon>Pentapetalae</taxon>
        <taxon>rosids</taxon>
        <taxon>fabids</taxon>
        <taxon>Rosales</taxon>
        <taxon>Rosaceae</taxon>
        <taxon>Amygdaloideae</taxon>
        <taxon>Maleae</taxon>
        <taxon>Pyrus</taxon>
    </lineage>
</organism>
<evidence type="ECO:0000313" key="2">
    <source>
        <dbReference type="EMBL" id="KAB2624830.1"/>
    </source>
</evidence>
<dbReference type="InterPro" id="IPR036463">
    <property type="entry name" value="Urease_gamma_sf"/>
</dbReference>
<evidence type="ECO:0000313" key="3">
    <source>
        <dbReference type="Proteomes" id="UP000327157"/>
    </source>
</evidence>
<dbReference type="EMBL" id="SMOL01000160">
    <property type="protein sequence ID" value="KAB2624830.1"/>
    <property type="molecule type" value="Genomic_DNA"/>
</dbReference>